<evidence type="ECO:0000313" key="2">
    <source>
        <dbReference type="EMBL" id="MBB4987165.1"/>
    </source>
</evidence>
<dbReference type="EMBL" id="JACHJY010000017">
    <property type="protein sequence ID" value="MBB4987165.1"/>
    <property type="molecule type" value="Genomic_DNA"/>
</dbReference>
<sequence length="151" mass="16292">MAFSTTIKRAAVIAASTLTLALGVTGTSHALTRDGDDPNASGCSSDAYTAREAHILDRDGRTVIGVVELRYSPSCRTTWVRIQGDQPDLHGYAQRTQDHAVQRCGSSQWSGSLGQYYCYSPMLNDAGYTSYAYGYAVKNGVMSNEAVTTTY</sequence>
<proteinExistence type="predicted"/>
<feature type="signal peptide" evidence="1">
    <location>
        <begin position="1"/>
        <end position="30"/>
    </location>
</feature>
<dbReference type="Proteomes" id="UP000582643">
    <property type="component" value="Unassembled WGS sequence"/>
</dbReference>
<name>A0A7W7UBH1_9ACTN</name>
<evidence type="ECO:0000313" key="3">
    <source>
        <dbReference type="Proteomes" id="UP000582643"/>
    </source>
</evidence>
<comment type="caution">
    <text evidence="2">The sequence shown here is derived from an EMBL/GenBank/DDBJ whole genome shotgun (WGS) entry which is preliminary data.</text>
</comment>
<dbReference type="Pfam" id="PF10901">
    <property type="entry name" value="DUF2690"/>
    <property type="match status" value="1"/>
</dbReference>
<reference evidence="2 3" key="1">
    <citation type="submission" date="2020-08" db="EMBL/GenBank/DDBJ databases">
        <title>Genomic Encyclopedia of Type Strains, Phase III (KMG-III): the genomes of soil and plant-associated and newly described type strains.</title>
        <authorList>
            <person name="Whitman W."/>
        </authorList>
    </citation>
    <scope>NUCLEOTIDE SEQUENCE [LARGE SCALE GENOMIC DNA]</scope>
    <source>
        <strain evidence="2 3">SFB5A</strain>
    </source>
</reference>
<feature type="chain" id="PRO_5030662008" description="DUF2690 domain-containing protein" evidence="1">
    <location>
        <begin position="31"/>
        <end position="151"/>
    </location>
</feature>
<keyword evidence="3" id="KW-1185">Reference proteome</keyword>
<dbReference type="AlphaFoldDB" id="A0A7W7UBH1"/>
<keyword evidence="1" id="KW-0732">Signal</keyword>
<accession>A0A7W7UBH1</accession>
<dbReference type="InterPro" id="IPR021224">
    <property type="entry name" value="DUF2690"/>
</dbReference>
<gene>
    <name evidence="2" type="ORF">GGE06_008137</name>
</gene>
<protein>
    <recommendedName>
        <fullName evidence="4">DUF2690 domain-containing protein</fullName>
    </recommendedName>
</protein>
<dbReference type="RefSeq" id="WP_184933112.1">
    <property type="nucleotide sequence ID" value="NZ_JACHJY010000017.1"/>
</dbReference>
<evidence type="ECO:0008006" key="4">
    <source>
        <dbReference type="Google" id="ProtNLM"/>
    </source>
</evidence>
<organism evidence="2 3">
    <name type="scientific">Streptomyces nymphaeiformis</name>
    <dbReference type="NCBI Taxonomy" id="2663842"/>
    <lineage>
        <taxon>Bacteria</taxon>
        <taxon>Bacillati</taxon>
        <taxon>Actinomycetota</taxon>
        <taxon>Actinomycetes</taxon>
        <taxon>Kitasatosporales</taxon>
        <taxon>Streptomycetaceae</taxon>
        <taxon>Streptomyces</taxon>
    </lineage>
</organism>
<evidence type="ECO:0000256" key="1">
    <source>
        <dbReference type="SAM" id="SignalP"/>
    </source>
</evidence>